<keyword evidence="3" id="KW-1003">Cell membrane</keyword>
<dbReference type="Pfam" id="PF02706">
    <property type="entry name" value="Wzz"/>
    <property type="match status" value="1"/>
</dbReference>
<dbReference type="InterPro" id="IPR003856">
    <property type="entry name" value="LPS_length_determ_N"/>
</dbReference>
<feature type="domain" description="Polysaccharide chain length determinant N-terminal" evidence="8">
    <location>
        <begin position="2"/>
        <end position="91"/>
    </location>
</feature>
<evidence type="ECO:0000313" key="10">
    <source>
        <dbReference type="Proteomes" id="UP000679179"/>
    </source>
</evidence>
<evidence type="ECO:0000256" key="7">
    <source>
        <dbReference type="SAM" id="Phobius"/>
    </source>
</evidence>
<feature type="transmembrane region" description="Helical" evidence="7">
    <location>
        <begin position="168"/>
        <end position="189"/>
    </location>
</feature>
<reference evidence="9" key="1">
    <citation type="submission" date="2021-03" db="EMBL/GenBank/DDBJ databases">
        <title>Taxonomic study of Clostridium polyendosporum from meadow-gley soil under rice.</title>
        <authorList>
            <person name="Kobayashi H."/>
            <person name="Tanizawa Y."/>
            <person name="Yagura M."/>
        </authorList>
    </citation>
    <scope>NUCLEOTIDE SEQUENCE</scope>
    <source>
        <strain evidence="9">JCM 30710</strain>
    </source>
</reference>
<dbReference type="PANTHER" id="PTHR32309:SF13">
    <property type="entry name" value="FERRIC ENTEROBACTIN TRANSPORT PROTEIN FEPE"/>
    <property type="match status" value="1"/>
</dbReference>
<comment type="caution">
    <text evidence="9">The sequence shown here is derived from an EMBL/GenBank/DDBJ whole genome shotgun (WGS) entry which is preliminary data.</text>
</comment>
<evidence type="ECO:0000256" key="2">
    <source>
        <dbReference type="ARBA" id="ARBA00006683"/>
    </source>
</evidence>
<dbReference type="GO" id="GO:0005886">
    <property type="term" value="C:plasma membrane"/>
    <property type="evidence" value="ECO:0007669"/>
    <property type="project" value="UniProtKB-SubCell"/>
</dbReference>
<accession>A0A919VEF4</accession>
<comment type="subcellular location">
    <subcellularLocation>
        <location evidence="1">Cell membrane</location>
        <topology evidence="1">Multi-pass membrane protein</topology>
    </subcellularLocation>
</comment>
<dbReference type="PANTHER" id="PTHR32309">
    <property type="entry name" value="TYROSINE-PROTEIN KINASE"/>
    <property type="match status" value="1"/>
</dbReference>
<evidence type="ECO:0000259" key="8">
    <source>
        <dbReference type="Pfam" id="PF02706"/>
    </source>
</evidence>
<keyword evidence="4 7" id="KW-0812">Transmembrane</keyword>
<comment type="similarity">
    <text evidence="2">Belongs to the CpsC/CapA family.</text>
</comment>
<dbReference type="Proteomes" id="UP000679179">
    <property type="component" value="Unassembled WGS sequence"/>
</dbReference>
<dbReference type="GO" id="GO:0004713">
    <property type="term" value="F:protein tyrosine kinase activity"/>
    <property type="evidence" value="ECO:0007669"/>
    <property type="project" value="TreeGrafter"/>
</dbReference>
<name>A0A919VEF4_9CLOT</name>
<evidence type="ECO:0000256" key="1">
    <source>
        <dbReference type="ARBA" id="ARBA00004651"/>
    </source>
</evidence>
<evidence type="ECO:0000256" key="4">
    <source>
        <dbReference type="ARBA" id="ARBA00022692"/>
    </source>
</evidence>
<protein>
    <recommendedName>
        <fullName evidence="8">Polysaccharide chain length determinant N-terminal domain-containing protein</fullName>
    </recommendedName>
</protein>
<organism evidence="9 10">
    <name type="scientific">Clostridium polyendosporum</name>
    <dbReference type="NCBI Taxonomy" id="69208"/>
    <lineage>
        <taxon>Bacteria</taxon>
        <taxon>Bacillati</taxon>
        <taxon>Bacillota</taxon>
        <taxon>Clostridia</taxon>
        <taxon>Eubacteriales</taxon>
        <taxon>Clostridiaceae</taxon>
        <taxon>Clostridium</taxon>
    </lineage>
</organism>
<dbReference type="EMBL" id="BOPZ01000001">
    <property type="protein sequence ID" value="GIM27375.1"/>
    <property type="molecule type" value="Genomic_DNA"/>
</dbReference>
<evidence type="ECO:0000256" key="6">
    <source>
        <dbReference type="ARBA" id="ARBA00023136"/>
    </source>
</evidence>
<dbReference type="InterPro" id="IPR050445">
    <property type="entry name" value="Bact_polysacc_biosynth/exp"/>
</dbReference>
<keyword evidence="10" id="KW-1185">Reference proteome</keyword>
<dbReference type="RefSeq" id="WP_212902140.1">
    <property type="nucleotide sequence ID" value="NZ_BOPZ01000001.1"/>
</dbReference>
<keyword evidence="5 7" id="KW-1133">Transmembrane helix</keyword>
<dbReference type="AlphaFoldDB" id="A0A919VEF4"/>
<evidence type="ECO:0000313" key="9">
    <source>
        <dbReference type="EMBL" id="GIM27375.1"/>
    </source>
</evidence>
<evidence type="ECO:0000256" key="5">
    <source>
        <dbReference type="ARBA" id="ARBA00022989"/>
    </source>
</evidence>
<gene>
    <name evidence="9" type="ORF">CPJCM30710_00410</name>
</gene>
<sequence length="204" mass="22486">MELKEFLSIIKKKLWFLILVTLLTTGVTWAITTYYIQPQYRVSTLVIIGDKNLSSTSKPNINDMVLYQGLAQTYAEFAATRKVATDVINTLNLNMSSAQLMSMISAAPSEKSQFLNITVISTNKDEVAPIANQVVKSLKKVTKNIADPDTIQVIDEAITPNYPFSPNIALNSTAAFFLGIMLSIGVIFLHEYVAGSVKTENELS</sequence>
<evidence type="ECO:0000256" key="3">
    <source>
        <dbReference type="ARBA" id="ARBA00022475"/>
    </source>
</evidence>
<proteinExistence type="inferred from homology"/>
<keyword evidence="6 7" id="KW-0472">Membrane</keyword>